<comment type="caution">
    <text evidence="1">The sequence shown here is derived from an EMBL/GenBank/DDBJ whole genome shotgun (WGS) entry which is preliminary data.</text>
</comment>
<sequence length="151" mass="17498">MRGLVQVMQTQAQMQTALQTPLQVQVPAPAQQDRGVGGASIMERFKRMVPPPFKGESQPLVAENWLREIEKIFRAIRQESEMELYLEEKKARMKRLPEPFQRQNRKMKKIMEDLETREIDGHVVAIKILGKWQSIMPSTIVGVQILDVKFL</sequence>
<protein>
    <submittedName>
        <fullName evidence="1">Uncharacterized protein</fullName>
    </submittedName>
</protein>
<proteinExistence type="predicted"/>
<dbReference type="AlphaFoldDB" id="A0A843XHU9"/>
<dbReference type="Proteomes" id="UP000652761">
    <property type="component" value="Unassembled WGS sequence"/>
</dbReference>
<evidence type="ECO:0000313" key="2">
    <source>
        <dbReference type="Proteomes" id="UP000652761"/>
    </source>
</evidence>
<reference evidence="1" key="1">
    <citation type="submission" date="2017-07" db="EMBL/GenBank/DDBJ databases">
        <title>Taro Niue Genome Assembly and Annotation.</title>
        <authorList>
            <person name="Atibalentja N."/>
            <person name="Keating K."/>
            <person name="Fields C.J."/>
        </authorList>
    </citation>
    <scope>NUCLEOTIDE SEQUENCE</scope>
    <source>
        <strain evidence="1">Niue_2</strain>
        <tissue evidence="1">Leaf</tissue>
    </source>
</reference>
<name>A0A843XHU9_COLES</name>
<organism evidence="1 2">
    <name type="scientific">Colocasia esculenta</name>
    <name type="common">Wild taro</name>
    <name type="synonym">Arum esculentum</name>
    <dbReference type="NCBI Taxonomy" id="4460"/>
    <lineage>
        <taxon>Eukaryota</taxon>
        <taxon>Viridiplantae</taxon>
        <taxon>Streptophyta</taxon>
        <taxon>Embryophyta</taxon>
        <taxon>Tracheophyta</taxon>
        <taxon>Spermatophyta</taxon>
        <taxon>Magnoliopsida</taxon>
        <taxon>Liliopsida</taxon>
        <taxon>Araceae</taxon>
        <taxon>Aroideae</taxon>
        <taxon>Colocasieae</taxon>
        <taxon>Colocasia</taxon>
    </lineage>
</organism>
<accession>A0A843XHU9</accession>
<evidence type="ECO:0000313" key="1">
    <source>
        <dbReference type="EMBL" id="MQM19154.1"/>
    </source>
</evidence>
<keyword evidence="2" id="KW-1185">Reference proteome</keyword>
<gene>
    <name evidence="1" type="ORF">Taro_052154</name>
</gene>
<dbReference type="EMBL" id="NMUH01008701">
    <property type="protein sequence ID" value="MQM19154.1"/>
    <property type="molecule type" value="Genomic_DNA"/>
</dbReference>